<name>V9D098_9EURO</name>
<evidence type="ECO:0000313" key="2">
    <source>
        <dbReference type="EMBL" id="ETI19372.1"/>
    </source>
</evidence>
<dbReference type="VEuPathDB" id="FungiDB:G647_09204"/>
<dbReference type="Proteomes" id="UP000030678">
    <property type="component" value="Unassembled WGS sequence"/>
</dbReference>
<organism evidence="2 3">
    <name type="scientific">Cladophialophora carrionii CBS 160.54</name>
    <dbReference type="NCBI Taxonomy" id="1279043"/>
    <lineage>
        <taxon>Eukaryota</taxon>
        <taxon>Fungi</taxon>
        <taxon>Dikarya</taxon>
        <taxon>Ascomycota</taxon>
        <taxon>Pezizomycotina</taxon>
        <taxon>Eurotiomycetes</taxon>
        <taxon>Chaetothyriomycetidae</taxon>
        <taxon>Chaetothyriales</taxon>
        <taxon>Herpotrichiellaceae</taxon>
        <taxon>Cladophialophora</taxon>
    </lineage>
</organism>
<keyword evidence="1" id="KW-0472">Membrane</keyword>
<feature type="transmembrane region" description="Helical" evidence="1">
    <location>
        <begin position="317"/>
        <end position="344"/>
    </location>
</feature>
<dbReference type="EMBL" id="KB822710">
    <property type="protein sequence ID" value="ETI19372.1"/>
    <property type="molecule type" value="Genomic_DNA"/>
</dbReference>
<accession>V9D098</accession>
<sequence length="354" mass="39763">MARVATLIRSQDQPTIDSLLEGLVTSGLLEGNHVQQSFNAHRQIVFFAVGSITSLFTPEMPDQGTQDLCFRIRAERTKIFTSMSLPIQIAERPLSELIQAMGTSLTPTKRSRQAVHDSLDLSVAHLAQCFSVSHLNGNVLRSVGGISVEWVDSISAHLDFDVVHKRLFLFRSPSFCEVSCSQDSAVARVLESLYDEWTRPHGFSAPAFLREIMLSTRLIFGDSKGGRCMYQRHEKTRAEQWGVRDHLLDQLCGLARANVGSTQPIPDPMTESYEKDEFFPLLTPRLEALQKYMIRQHPNRWKALWADKRDLTRWYTLWAVAIFGSIGVLLSVIQCALSAVQIAVAYRTLALSAV</sequence>
<evidence type="ECO:0000256" key="1">
    <source>
        <dbReference type="SAM" id="Phobius"/>
    </source>
</evidence>
<protein>
    <submittedName>
        <fullName evidence="2">Uncharacterized protein</fullName>
    </submittedName>
</protein>
<keyword evidence="1" id="KW-1133">Transmembrane helix</keyword>
<dbReference type="GeneID" id="19987697"/>
<evidence type="ECO:0000313" key="3">
    <source>
        <dbReference type="Proteomes" id="UP000030678"/>
    </source>
</evidence>
<proteinExistence type="predicted"/>
<reference evidence="2 3" key="1">
    <citation type="submission" date="2013-03" db="EMBL/GenBank/DDBJ databases">
        <title>The Genome Sequence of Cladophialophora carrionii CBS 160.54.</title>
        <authorList>
            <consortium name="The Broad Institute Genomics Platform"/>
            <person name="Cuomo C."/>
            <person name="de Hoog S."/>
            <person name="Gorbushina A."/>
            <person name="Walker B."/>
            <person name="Young S.K."/>
            <person name="Zeng Q."/>
            <person name="Gargeya S."/>
            <person name="Fitzgerald M."/>
            <person name="Haas B."/>
            <person name="Abouelleil A."/>
            <person name="Allen A.W."/>
            <person name="Alvarado L."/>
            <person name="Arachchi H.M."/>
            <person name="Berlin A.M."/>
            <person name="Chapman S.B."/>
            <person name="Gainer-Dewar J."/>
            <person name="Goldberg J."/>
            <person name="Griggs A."/>
            <person name="Gujja S."/>
            <person name="Hansen M."/>
            <person name="Howarth C."/>
            <person name="Imamovic A."/>
            <person name="Ireland A."/>
            <person name="Larimer J."/>
            <person name="McCowan C."/>
            <person name="Murphy C."/>
            <person name="Pearson M."/>
            <person name="Poon T.W."/>
            <person name="Priest M."/>
            <person name="Roberts A."/>
            <person name="Saif S."/>
            <person name="Shea T."/>
            <person name="Sisk P."/>
            <person name="Sykes S."/>
            <person name="Wortman J."/>
            <person name="Nusbaum C."/>
            <person name="Birren B."/>
        </authorList>
    </citation>
    <scope>NUCLEOTIDE SEQUENCE [LARGE SCALE GENOMIC DNA]</scope>
    <source>
        <strain evidence="2 3">CBS 160.54</strain>
    </source>
</reference>
<keyword evidence="1" id="KW-0812">Transmembrane</keyword>
<dbReference type="HOGENOM" id="CLU_054084_0_0_1"/>
<dbReference type="AlphaFoldDB" id="V9D098"/>
<gene>
    <name evidence="2" type="ORF">G647_09204</name>
</gene>
<dbReference type="OrthoDB" id="5428890at2759"/>
<dbReference type="RefSeq" id="XP_008731731.1">
    <property type="nucleotide sequence ID" value="XM_008733509.1"/>
</dbReference>